<feature type="transmembrane region" description="Helical" evidence="1">
    <location>
        <begin position="124"/>
        <end position="142"/>
    </location>
</feature>
<organism evidence="2">
    <name type="scientific">uncultured Caudovirales phage</name>
    <dbReference type="NCBI Taxonomy" id="2100421"/>
    <lineage>
        <taxon>Viruses</taxon>
        <taxon>Duplodnaviria</taxon>
        <taxon>Heunggongvirae</taxon>
        <taxon>Uroviricota</taxon>
        <taxon>Caudoviricetes</taxon>
        <taxon>Peduoviridae</taxon>
        <taxon>Maltschvirus</taxon>
        <taxon>Maltschvirus maltsch</taxon>
    </lineage>
</organism>
<accession>A0A6J5KVE2</accession>
<evidence type="ECO:0000256" key="1">
    <source>
        <dbReference type="SAM" id="Phobius"/>
    </source>
</evidence>
<reference evidence="2" key="1">
    <citation type="submission" date="2020-04" db="EMBL/GenBank/DDBJ databases">
        <authorList>
            <person name="Chiriac C."/>
            <person name="Salcher M."/>
            <person name="Ghai R."/>
            <person name="Kavagutti S V."/>
        </authorList>
    </citation>
    <scope>NUCLEOTIDE SEQUENCE</scope>
</reference>
<keyword evidence="1" id="KW-1133">Transmembrane helix</keyword>
<proteinExistence type="predicted"/>
<gene>
    <name evidence="2" type="ORF">UFOVP65_41</name>
</gene>
<dbReference type="EMBL" id="LR796179">
    <property type="protein sequence ID" value="CAB4124913.1"/>
    <property type="molecule type" value="Genomic_DNA"/>
</dbReference>
<evidence type="ECO:0000313" key="2">
    <source>
        <dbReference type="EMBL" id="CAB4124913.1"/>
    </source>
</evidence>
<keyword evidence="1" id="KW-0812">Transmembrane</keyword>
<name>A0A6J5KVE2_9CAUD</name>
<sequence>MPNEFAFVAKQAISGIREGLDAGKEAEQLVQDVDKFVTSEAQARAAMRRKAQVVKGDITFVNAVDEWRRLKEIHDMEQQLKAEITKKHGAAEWEKIEVIKARLLKEANENKDAFGRDVKEMRLLFWKCMLAAFLVMCVFYKGGITHWF</sequence>
<protein>
    <submittedName>
        <fullName evidence="2">Uncharacterized protein</fullName>
    </submittedName>
</protein>
<keyword evidence="1" id="KW-0472">Membrane</keyword>